<name>A0A811RCZ0_9POAL</name>
<organism evidence="1 2">
    <name type="scientific">Miscanthus lutarioriparius</name>
    <dbReference type="NCBI Taxonomy" id="422564"/>
    <lineage>
        <taxon>Eukaryota</taxon>
        <taxon>Viridiplantae</taxon>
        <taxon>Streptophyta</taxon>
        <taxon>Embryophyta</taxon>
        <taxon>Tracheophyta</taxon>
        <taxon>Spermatophyta</taxon>
        <taxon>Magnoliopsida</taxon>
        <taxon>Liliopsida</taxon>
        <taxon>Poales</taxon>
        <taxon>Poaceae</taxon>
        <taxon>PACMAD clade</taxon>
        <taxon>Panicoideae</taxon>
        <taxon>Andropogonodae</taxon>
        <taxon>Andropogoneae</taxon>
        <taxon>Saccharinae</taxon>
        <taxon>Miscanthus</taxon>
    </lineage>
</organism>
<dbReference type="EMBL" id="CAJGYO010000014">
    <property type="protein sequence ID" value="CAD6268128.1"/>
    <property type="molecule type" value="Genomic_DNA"/>
</dbReference>
<comment type="caution">
    <text evidence="1">The sequence shown here is derived from an EMBL/GenBank/DDBJ whole genome shotgun (WGS) entry which is preliminary data.</text>
</comment>
<evidence type="ECO:0000313" key="1">
    <source>
        <dbReference type="EMBL" id="CAD6268128.1"/>
    </source>
</evidence>
<dbReference type="InterPro" id="IPR032157">
    <property type="entry name" value="PAC4"/>
</dbReference>
<dbReference type="Pfam" id="PF16093">
    <property type="entry name" value="PAC4"/>
    <property type="match status" value="1"/>
</dbReference>
<dbReference type="AlphaFoldDB" id="A0A811RCZ0"/>
<evidence type="ECO:0000313" key="2">
    <source>
        <dbReference type="Proteomes" id="UP000604825"/>
    </source>
</evidence>
<evidence type="ECO:0008006" key="3">
    <source>
        <dbReference type="Google" id="ProtNLM"/>
    </source>
</evidence>
<reference evidence="1" key="1">
    <citation type="submission" date="2020-10" db="EMBL/GenBank/DDBJ databases">
        <authorList>
            <person name="Han B."/>
            <person name="Lu T."/>
            <person name="Zhao Q."/>
            <person name="Huang X."/>
            <person name="Zhao Y."/>
        </authorList>
    </citation>
    <scope>NUCLEOTIDE SEQUENCE</scope>
</reference>
<dbReference type="GO" id="GO:0043248">
    <property type="term" value="P:proteasome assembly"/>
    <property type="evidence" value="ECO:0007669"/>
    <property type="project" value="InterPro"/>
</dbReference>
<proteinExistence type="predicted"/>
<protein>
    <recommendedName>
        <fullName evidence="3">Proteasome assembly chaperone 4</fullName>
    </recommendedName>
</protein>
<sequence>MSSRELRTSFPDLVVGLPTLTEGQTNSSGDLSSEGELQVTCFTEDLHDVILHFQIVRFPKQIYVWVGCNTTKFGHLYAAATTRPDNRVSVTSVLGGTSDNAGSSMARRLAFSNRKIALPHVLVLKTGLNIVLACNIPKDSPMLEVPTATGGLISARQSSDGVYLTLTGSCIQAAAERKLVEKLKGLGYVRTAADKASTSTAH</sequence>
<keyword evidence="2" id="KW-1185">Reference proteome</keyword>
<gene>
    <name evidence="1" type="ORF">NCGR_LOCUS51433</name>
</gene>
<dbReference type="Proteomes" id="UP000604825">
    <property type="component" value="Unassembled WGS sequence"/>
</dbReference>
<accession>A0A811RCZ0</accession>
<dbReference type="PANTHER" id="PTHR33559">
    <property type="entry name" value="PROTEASOME ASSEMBLY CHAPERONE 4"/>
    <property type="match status" value="1"/>
</dbReference>
<dbReference type="OrthoDB" id="368507at2759"/>
<dbReference type="PANTHER" id="PTHR33559:SF1">
    <property type="entry name" value="PROTEASOME ASSEMBLY CHAPERONE 4"/>
    <property type="match status" value="1"/>
</dbReference>